<dbReference type="InterPro" id="IPR005467">
    <property type="entry name" value="His_kinase_dom"/>
</dbReference>
<dbReference type="InterPro" id="IPR017205">
    <property type="entry name" value="Sig_transdc_His_kinase_ChrS"/>
</dbReference>
<evidence type="ECO:0000256" key="15">
    <source>
        <dbReference type="ARBA" id="ARBA00030800"/>
    </source>
</evidence>
<feature type="domain" description="Histidine kinase" evidence="18">
    <location>
        <begin position="324"/>
        <end position="411"/>
    </location>
</feature>
<dbReference type="InterPro" id="IPR011712">
    <property type="entry name" value="Sig_transdc_His_kin_sub3_dim/P"/>
</dbReference>
<evidence type="ECO:0000256" key="2">
    <source>
        <dbReference type="ARBA" id="ARBA00001966"/>
    </source>
</evidence>
<feature type="transmembrane region" description="Helical" evidence="17">
    <location>
        <begin position="153"/>
        <end position="172"/>
    </location>
</feature>
<evidence type="ECO:0000256" key="12">
    <source>
        <dbReference type="ARBA" id="ARBA00023012"/>
    </source>
</evidence>
<accession>A0ABP7R536</accession>
<dbReference type="InterPro" id="IPR050482">
    <property type="entry name" value="Sensor_HK_TwoCompSys"/>
</dbReference>
<evidence type="ECO:0000313" key="19">
    <source>
        <dbReference type="EMBL" id="GAA3992355.1"/>
    </source>
</evidence>
<evidence type="ECO:0000256" key="1">
    <source>
        <dbReference type="ARBA" id="ARBA00000085"/>
    </source>
</evidence>
<dbReference type="PRINTS" id="PR00344">
    <property type="entry name" value="BCTRLSENSOR"/>
</dbReference>
<dbReference type="PROSITE" id="PS50109">
    <property type="entry name" value="HIS_KIN"/>
    <property type="match status" value="1"/>
</dbReference>
<comment type="subcellular location">
    <subcellularLocation>
        <location evidence="3">Cytoplasm</location>
    </subcellularLocation>
</comment>
<evidence type="ECO:0000256" key="6">
    <source>
        <dbReference type="ARBA" id="ARBA00022485"/>
    </source>
</evidence>
<feature type="transmembrane region" description="Helical" evidence="17">
    <location>
        <begin position="84"/>
        <end position="110"/>
    </location>
</feature>
<dbReference type="PIRSF" id="PIRSF037434">
    <property type="entry name" value="STHK_ChrS"/>
    <property type="match status" value="1"/>
</dbReference>
<evidence type="ECO:0000256" key="13">
    <source>
        <dbReference type="ARBA" id="ARBA00023014"/>
    </source>
</evidence>
<organism evidence="19 20">
    <name type="scientific">Allokutzneria multivorans</name>
    <dbReference type="NCBI Taxonomy" id="1142134"/>
    <lineage>
        <taxon>Bacteria</taxon>
        <taxon>Bacillati</taxon>
        <taxon>Actinomycetota</taxon>
        <taxon>Actinomycetes</taxon>
        <taxon>Pseudonocardiales</taxon>
        <taxon>Pseudonocardiaceae</taxon>
        <taxon>Allokutzneria</taxon>
    </lineage>
</organism>
<evidence type="ECO:0000256" key="11">
    <source>
        <dbReference type="ARBA" id="ARBA00023004"/>
    </source>
</evidence>
<evidence type="ECO:0000313" key="20">
    <source>
        <dbReference type="Proteomes" id="UP001501747"/>
    </source>
</evidence>
<keyword evidence="17" id="KW-1133">Transmembrane helix</keyword>
<dbReference type="InterPro" id="IPR004358">
    <property type="entry name" value="Sig_transdc_His_kin-like_C"/>
</dbReference>
<keyword evidence="17" id="KW-0812">Transmembrane</keyword>
<feature type="transmembrane region" description="Helical" evidence="17">
    <location>
        <begin position="42"/>
        <end position="63"/>
    </location>
</feature>
<proteinExistence type="predicted"/>
<dbReference type="Gene3D" id="3.30.565.10">
    <property type="entry name" value="Histidine kinase-like ATPase, C-terminal domain"/>
    <property type="match status" value="1"/>
</dbReference>
<keyword evidence="16" id="KW-0175">Coiled coil</keyword>
<dbReference type="Pfam" id="PF07730">
    <property type="entry name" value="HisKA_3"/>
    <property type="match status" value="1"/>
</dbReference>
<comment type="catalytic activity">
    <reaction evidence="1">
        <text>ATP + protein L-histidine = ADP + protein N-phospho-L-histidine.</text>
        <dbReference type="EC" id="2.7.13.3"/>
    </reaction>
</comment>
<evidence type="ECO:0000256" key="5">
    <source>
        <dbReference type="ARBA" id="ARBA00017322"/>
    </source>
</evidence>
<dbReference type="Gene3D" id="1.20.5.1930">
    <property type="match status" value="1"/>
</dbReference>
<keyword evidence="11" id="KW-0408">Iron</keyword>
<dbReference type="PANTHER" id="PTHR24421:SF62">
    <property type="entry name" value="SENSORY TRANSDUCTION HISTIDINE KINASE"/>
    <property type="match status" value="1"/>
</dbReference>
<feature type="transmembrane region" description="Helical" evidence="17">
    <location>
        <begin position="16"/>
        <end position="36"/>
    </location>
</feature>
<dbReference type="EC" id="2.7.13.3" evidence="4"/>
<feature type="coiled-coil region" evidence="16">
    <location>
        <begin position="175"/>
        <end position="205"/>
    </location>
</feature>
<sequence length="416" mass="43986">MSAVGKAEFWARHGGTVLVVIGYAALALSTGLWALIDDHQDRAPALFALIGVAALWLLVGLLLRTRPDFSPRRNTTGWLAGRPVLGLVFYGGLLLSIFALVSTSPIYSIFGALGYPYAYALFPAHWAVFAVGVTSIGGLTAQTGLSAFPTTSPFIVLVNVAIPLAFAGWAAGGESQKRQDAIDELTEVNERLEAAMRVNAGLQAQLLEQAREAGVTEERQRMAREIHDTIAQGLTGIITQLQAADGDPAQQRRHLDNAATLARESLSEARRSVHAVRPEALESARLPEALGDVVRQWSKINGVAAEFTSTGTARPLHADVEVALLRTAQEALANVAKHARASRVGLTLSYMEDVVTLDVRDDGVGFSSTVDSSGFGFTSMRQRAEGLSGTLAIESEPGSGTAISATVPAIPVGGQP</sequence>
<comment type="caution">
    <text evidence="19">The sequence shown here is derived from an EMBL/GenBank/DDBJ whole genome shotgun (WGS) entry which is preliminary data.</text>
</comment>
<keyword evidence="7" id="KW-0963">Cytoplasm</keyword>
<dbReference type="InterPro" id="IPR003594">
    <property type="entry name" value="HATPase_dom"/>
</dbReference>
<dbReference type="Pfam" id="PF02518">
    <property type="entry name" value="HATPase_c"/>
    <property type="match status" value="1"/>
</dbReference>
<keyword evidence="8" id="KW-0808">Transferase</keyword>
<dbReference type="CDD" id="cd16917">
    <property type="entry name" value="HATPase_UhpB-NarQ-NarX-like"/>
    <property type="match status" value="1"/>
</dbReference>
<name>A0ABP7R536_9PSEU</name>
<dbReference type="PANTHER" id="PTHR24421">
    <property type="entry name" value="NITRATE/NITRITE SENSOR PROTEIN NARX-RELATED"/>
    <property type="match status" value="1"/>
</dbReference>
<dbReference type="Proteomes" id="UP001501747">
    <property type="component" value="Unassembled WGS sequence"/>
</dbReference>
<evidence type="ECO:0000256" key="7">
    <source>
        <dbReference type="ARBA" id="ARBA00022490"/>
    </source>
</evidence>
<evidence type="ECO:0000256" key="14">
    <source>
        <dbReference type="ARBA" id="ARBA00024827"/>
    </source>
</evidence>
<evidence type="ECO:0000256" key="4">
    <source>
        <dbReference type="ARBA" id="ARBA00012438"/>
    </source>
</evidence>
<keyword evidence="13" id="KW-0411">Iron-sulfur</keyword>
<dbReference type="SMART" id="SM00387">
    <property type="entry name" value="HATPase_c"/>
    <property type="match status" value="1"/>
</dbReference>
<keyword evidence="6" id="KW-0004">4Fe-4S</keyword>
<reference evidence="20" key="1">
    <citation type="journal article" date="2019" name="Int. J. Syst. Evol. Microbiol.">
        <title>The Global Catalogue of Microorganisms (GCM) 10K type strain sequencing project: providing services to taxonomists for standard genome sequencing and annotation.</title>
        <authorList>
            <consortium name="The Broad Institute Genomics Platform"/>
            <consortium name="The Broad Institute Genome Sequencing Center for Infectious Disease"/>
            <person name="Wu L."/>
            <person name="Ma J."/>
        </authorList>
    </citation>
    <scope>NUCLEOTIDE SEQUENCE [LARGE SCALE GENOMIC DNA]</scope>
    <source>
        <strain evidence="20">JCM 17342</strain>
    </source>
</reference>
<keyword evidence="10 19" id="KW-0418">Kinase</keyword>
<protein>
    <recommendedName>
        <fullName evidence="5">Oxygen sensor histidine kinase NreB</fullName>
        <ecNumber evidence="4">2.7.13.3</ecNumber>
    </recommendedName>
    <alternativeName>
        <fullName evidence="15">Nitrogen regulation protein B</fullName>
    </alternativeName>
</protein>
<gene>
    <name evidence="19" type="ORF">GCM10022247_09360</name>
</gene>
<dbReference type="SUPFAM" id="SSF55874">
    <property type="entry name" value="ATPase domain of HSP90 chaperone/DNA topoisomerase II/histidine kinase"/>
    <property type="match status" value="1"/>
</dbReference>
<evidence type="ECO:0000259" key="18">
    <source>
        <dbReference type="PROSITE" id="PS50109"/>
    </source>
</evidence>
<keyword evidence="17" id="KW-0472">Membrane</keyword>
<comment type="function">
    <text evidence="14">Member of the two-component regulatory system NreB/NreC involved in the control of dissimilatory nitrate/nitrite reduction in response to oxygen. NreB functions as a direct oxygen sensor histidine kinase which is autophosphorylated, in the absence of oxygen, probably at the conserved histidine residue, and transfers its phosphate group probably to a conserved aspartate residue of NreC. NreB/NreC activates the expression of the nitrate (narGHJI) and nitrite (nir) reductase operons, as well as the putative nitrate transporter gene narT.</text>
</comment>
<evidence type="ECO:0000256" key="17">
    <source>
        <dbReference type="SAM" id="Phobius"/>
    </source>
</evidence>
<keyword evidence="9" id="KW-0479">Metal-binding</keyword>
<feature type="transmembrane region" description="Helical" evidence="17">
    <location>
        <begin position="116"/>
        <end position="141"/>
    </location>
</feature>
<dbReference type="InterPro" id="IPR036890">
    <property type="entry name" value="HATPase_C_sf"/>
</dbReference>
<keyword evidence="12" id="KW-0902">Two-component regulatory system</keyword>
<dbReference type="RefSeq" id="WP_344871272.1">
    <property type="nucleotide sequence ID" value="NZ_BAABAL010000005.1"/>
</dbReference>
<dbReference type="EMBL" id="BAABAL010000005">
    <property type="protein sequence ID" value="GAA3992355.1"/>
    <property type="molecule type" value="Genomic_DNA"/>
</dbReference>
<evidence type="ECO:0000256" key="10">
    <source>
        <dbReference type="ARBA" id="ARBA00022777"/>
    </source>
</evidence>
<comment type="cofactor">
    <cofactor evidence="2">
        <name>[4Fe-4S] cluster</name>
        <dbReference type="ChEBI" id="CHEBI:49883"/>
    </cofactor>
</comment>
<evidence type="ECO:0000256" key="9">
    <source>
        <dbReference type="ARBA" id="ARBA00022723"/>
    </source>
</evidence>
<keyword evidence="20" id="KW-1185">Reference proteome</keyword>
<dbReference type="GO" id="GO:0016301">
    <property type="term" value="F:kinase activity"/>
    <property type="evidence" value="ECO:0007669"/>
    <property type="project" value="UniProtKB-KW"/>
</dbReference>
<evidence type="ECO:0000256" key="8">
    <source>
        <dbReference type="ARBA" id="ARBA00022679"/>
    </source>
</evidence>
<evidence type="ECO:0000256" key="3">
    <source>
        <dbReference type="ARBA" id="ARBA00004496"/>
    </source>
</evidence>
<evidence type="ECO:0000256" key="16">
    <source>
        <dbReference type="SAM" id="Coils"/>
    </source>
</evidence>